<name>A0ABV8CZN3_9STRE</name>
<comment type="caution">
    <text evidence="1">The sequence shown here is derived from an EMBL/GenBank/DDBJ whole genome shotgun (WGS) entry which is preliminary data.</text>
</comment>
<accession>A0ABV8CZN3</accession>
<dbReference type="EMBL" id="JBHSAC010000026">
    <property type="protein sequence ID" value="MFC3931753.1"/>
    <property type="molecule type" value="Genomic_DNA"/>
</dbReference>
<proteinExistence type="predicted"/>
<dbReference type="Proteomes" id="UP001595901">
    <property type="component" value="Unassembled WGS sequence"/>
</dbReference>
<reference evidence="2" key="1">
    <citation type="journal article" date="2019" name="Int. J. Syst. Evol. Microbiol.">
        <title>The Global Catalogue of Microorganisms (GCM) 10K type strain sequencing project: providing services to taxonomists for standard genome sequencing and annotation.</title>
        <authorList>
            <consortium name="The Broad Institute Genomics Platform"/>
            <consortium name="The Broad Institute Genome Sequencing Center for Infectious Disease"/>
            <person name="Wu L."/>
            <person name="Ma J."/>
        </authorList>
    </citation>
    <scope>NUCLEOTIDE SEQUENCE [LARGE SCALE GENOMIC DNA]</scope>
    <source>
        <strain evidence="2">CCUG 58728</strain>
    </source>
</reference>
<evidence type="ECO:0000313" key="1">
    <source>
        <dbReference type="EMBL" id="MFC3931753.1"/>
    </source>
</evidence>
<dbReference type="RefSeq" id="WP_380430310.1">
    <property type="nucleotide sequence ID" value="NZ_JBHSAC010000026.1"/>
</dbReference>
<evidence type="ECO:0000313" key="2">
    <source>
        <dbReference type="Proteomes" id="UP001595901"/>
    </source>
</evidence>
<gene>
    <name evidence="1" type="ORF">ACFOSE_02955</name>
</gene>
<protein>
    <submittedName>
        <fullName evidence="1">Uncharacterized protein</fullName>
    </submittedName>
</protein>
<keyword evidence="2" id="KW-1185">Reference proteome</keyword>
<sequence>MDALVGDEDIRFLQVHREETDILAAVMQRKFCASTSATVGSGGQERSISSIGFMIRLWIILPCLTIRGSRQLSQLRCSLNNLPVSDIAFSNDEYGFIKEKYQDANKNLFGVDFVNAELGKNRSNKRCCWL</sequence>
<organism evidence="1 2">
    <name type="scientific">Streptococcus dentapri</name>
    <dbReference type="NCBI Taxonomy" id="573564"/>
    <lineage>
        <taxon>Bacteria</taxon>
        <taxon>Bacillati</taxon>
        <taxon>Bacillota</taxon>
        <taxon>Bacilli</taxon>
        <taxon>Lactobacillales</taxon>
        <taxon>Streptococcaceae</taxon>
        <taxon>Streptococcus</taxon>
    </lineage>
</organism>